<protein>
    <recommendedName>
        <fullName evidence="3">Tetratricopeptide repeat protein</fullName>
    </recommendedName>
</protein>
<accession>A0ABN6KJJ3</accession>
<evidence type="ECO:0008006" key="3">
    <source>
        <dbReference type="Google" id="ProtNLM"/>
    </source>
</evidence>
<sequence>MYLFFSIYVICLFSISPLFSEETSFKSLYDEYKRGNYETVSRLSEKILNSKTGNWDSRIFYLYVATEQDWEKIKAKAMNFPPPTGKDSSHYFNALYLVMERALVLGEYESLIKWGRLFQKEGKTNSRYVDAVLILAAGLLELKNPKEALRAMEELENLNPSEKNKIQMTALKNEIGREVGN</sequence>
<dbReference type="RefSeq" id="WP_109020987.1">
    <property type="nucleotide sequence ID" value="NZ_AP025028.1"/>
</dbReference>
<organism evidence="1 2">
    <name type="scientific">Leptospira kobayashii</name>
    <dbReference type="NCBI Taxonomy" id="1917830"/>
    <lineage>
        <taxon>Bacteria</taxon>
        <taxon>Pseudomonadati</taxon>
        <taxon>Spirochaetota</taxon>
        <taxon>Spirochaetia</taxon>
        <taxon>Leptospirales</taxon>
        <taxon>Leptospiraceae</taxon>
        <taxon>Leptospira</taxon>
    </lineage>
</organism>
<gene>
    <name evidence="1" type="ORF">LPTSP3_g30290</name>
</gene>
<proteinExistence type="predicted"/>
<evidence type="ECO:0000313" key="2">
    <source>
        <dbReference type="Proteomes" id="UP000245263"/>
    </source>
</evidence>
<dbReference type="EMBL" id="AP025028">
    <property type="protein sequence ID" value="BDA80099.1"/>
    <property type="molecule type" value="Genomic_DNA"/>
</dbReference>
<keyword evidence="2" id="KW-1185">Reference proteome</keyword>
<reference evidence="1 2" key="1">
    <citation type="submission" date="2021-08" db="EMBL/GenBank/DDBJ databases">
        <title>Complete genome sequence of Leptospira kobayashii strain E30.</title>
        <authorList>
            <person name="Nakao R."/>
            <person name="Nakamura S."/>
            <person name="Masuzawa T."/>
            <person name="Koizumi N."/>
        </authorList>
    </citation>
    <scope>NUCLEOTIDE SEQUENCE [LARGE SCALE GENOMIC DNA]</scope>
    <source>
        <strain evidence="1 2">E30</strain>
    </source>
</reference>
<dbReference type="Proteomes" id="UP000245263">
    <property type="component" value="Chromosome 1"/>
</dbReference>
<name>A0ABN6KJJ3_9LEPT</name>
<evidence type="ECO:0000313" key="1">
    <source>
        <dbReference type="EMBL" id="BDA80099.1"/>
    </source>
</evidence>